<keyword evidence="3" id="KW-1185">Reference proteome</keyword>
<evidence type="ECO:0000313" key="2">
    <source>
        <dbReference type="EnsemblMetazoa" id="PPA09483.1"/>
    </source>
</evidence>
<protein>
    <submittedName>
        <fullName evidence="2">Uncharacterized protein</fullName>
    </submittedName>
</protein>
<dbReference type="EnsemblMetazoa" id="PPA09483.1">
    <property type="protein sequence ID" value="PPA09483.1"/>
    <property type="gene ID" value="WBGene00099037"/>
</dbReference>
<feature type="region of interest" description="Disordered" evidence="1">
    <location>
        <begin position="48"/>
        <end position="80"/>
    </location>
</feature>
<dbReference type="Proteomes" id="UP000005239">
    <property type="component" value="Unassembled WGS sequence"/>
</dbReference>
<evidence type="ECO:0000256" key="1">
    <source>
        <dbReference type="SAM" id="MobiDB-lite"/>
    </source>
</evidence>
<evidence type="ECO:0000313" key="3">
    <source>
        <dbReference type="Proteomes" id="UP000005239"/>
    </source>
</evidence>
<gene>
    <name evidence="2" type="primary">WBGene00099037</name>
</gene>
<reference evidence="3" key="1">
    <citation type="journal article" date="2008" name="Nat. Genet.">
        <title>The Pristionchus pacificus genome provides a unique perspective on nematode lifestyle and parasitism.</title>
        <authorList>
            <person name="Dieterich C."/>
            <person name="Clifton S.W."/>
            <person name="Schuster L.N."/>
            <person name="Chinwalla A."/>
            <person name="Delehaunty K."/>
            <person name="Dinkelacker I."/>
            <person name="Fulton L."/>
            <person name="Fulton R."/>
            <person name="Godfrey J."/>
            <person name="Minx P."/>
            <person name="Mitreva M."/>
            <person name="Roeseler W."/>
            <person name="Tian H."/>
            <person name="Witte H."/>
            <person name="Yang S.P."/>
            <person name="Wilson R.K."/>
            <person name="Sommer R.J."/>
        </authorList>
    </citation>
    <scope>NUCLEOTIDE SEQUENCE [LARGE SCALE GENOMIC DNA]</scope>
    <source>
        <strain evidence="3">PS312</strain>
    </source>
</reference>
<dbReference type="AlphaFoldDB" id="A0A2A6C1C4"/>
<accession>A0A2A6C1C4</accession>
<feature type="compositionally biased region" description="Basic and acidic residues" evidence="1">
    <location>
        <begin position="48"/>
        <end position="59"/>
    </location>
</feature>
<organism evidence="2 3">
    <name type="scientific">Pristionchus pacificus</name>
    <name type="common">Parasitic nematode worm</name>
    <dbReference type="NCBI Taxonomy" id="54126"/>
    <lineage>
        <taxon>Eukaryota</taxon>
        <taxon>Metazoa</taxon>
        <taxon>Ecdysozoa</taxon>
        <taxon>Nematoda</taxon>
        <taxon>Chromadorea</taxon>
        <taxon>Rhabditida</taxon>
        <taxon>Rhabditina</taxon>
        <taxon>Diplogasteromorpha</taxon>
        <taxon>Diplogasteroidea</taxon>
        <taxon>Neodiplogasteridae</taxon>
        <taxon>Pristionchus</taxon>
    </lineage>
</organism>
<feature type="compositionally biased region" description="Low complexity" evidence="1">
    <location>
        <begin position="62"/>
        <end position="71"/>
    </location>
</feature>
<sequence>MLNFTQLTMDDDDAGSSFSSIFRSATGSLDDPAVAERAEQWLAKLRKEDEAEQQRRVEEVGSESLENLNNNYEQRRRGDGLEQKPFVAVKQEEEAVIDAAEPDPPLMNALDQAQLFAYHYDSPLPVLPFNDLPDAAIMNIFRLCMVDEKEAWTKADGVGGLLSYLNVTKRRVCKKWNEVLNNPANLAHLRDHRELVHRIIIDRAEVGTEILIMLHPDKIITRKYPGDLLERRRPFSTRFIHGVTSSLGLFESEILELHWMTLKEDLMNCLAEQLSLYPKIQHLEINSDLSAHHMLPNVDLSSITGNFEKLLLPGYYITNDVIQATIEQPHKMNYEIVADQEIAIKAASDHISMNNFERIRLFHDYTCEAPFEGVLDAIERAVANPFKRKWKLGLTNNATGFAEYAEVKTRARAYDLLPLPENIFRAISKDKRVKIEVYKMGVELHIIVTVKGINAVEENQAEEE</sequence>
<proteinExistence type="predicted"/>
<reference evidence="2" key="2">
    <citation type="submission" date="2022-06" db="UniProtKB">
        <authorList>
            <consortium name="EnsemblMetazoa"/>
        </authorList>
    </citation>
    <scope>IDENTIFICATION</scope>
    <source>
        <strain evidence="2">PS312</strain>
    </source>
</reference>
<accession>A0A8R1U781</accession>
<name>A0A2A6C1C4_PRIPA</name>